<evidence type="ECO:0000259" key="3">
    <source>
        <dbReference type="PROSITE" id="PS50966"/>
    </source>
</evidence>
<dbReference type="PANTHER" id="PTHR48159">
    <property type="entry name" value="MULE DOMAIN-CONTAINING PROTEIN"/>
    <property type="match status" value="1"/>
</dbReference>
<proteinExistence type="predicted"/>
<dbReference type="EMBL" id="PGCJ01000803">
    <property type="protein sequence ID" value="PLW20078.1"/>
    <property type="molecule type" value="Genomic_DNA"/>
</dbReference>
<dbReference type="OrthoDB" id="2507789at2759"/>
<dbReference type="AlphaFoldDB" id="A0A2N5T3M7"/>
<keyword evidence="1" id="KW-0862">Zinc</keyword>
<accession>A0A2N5T3M7</accession>
<evidence type="ECO:0000256" key="2">
    <source>
        <dbReference type="SAM" id="MobiDB-lite"/>
    </source>
</evidence>
<keyword evidence="5" id="KW-1185">Reference proteome</keyword>
<reference evidence="4 5" key="1">
    <citation type="submission" date="2017-11" db="EMBL/GenBank/DDBJ databases">
        <title>De novo assembly and phasing of dikaryotic genomes from two isolates of Puccinia coronata f. sp. avenae, the causal agent of oat crown rust.</title>
        <authorList>
            <person name="Miller M.E."/>
            <person name="Zhang Y."/>
            <person name="Omidvar V."/>
            <person name="Sperschneider J."/>
            <person name="Schwessinger B."/>
            <person name="Raley C."/>
            <person name="Palmer J.M."/>
            <person name="Garnica D."/>
            <person name="Upadhyaya N."/>
            <person name="Rathjen J."/>
            <person name="Taylor J.M."/>
            <person name="Park R.F."/>
            <person name="Dodds P.N."/>
            <person name="Hirsch C.D."/>
            <person name="Kianian S.F."/>
            <person name="Figueroa M."/>
        </authorList>
    </citation>
    <scope>NUCLEOTIDE SEQUENCE [LARGE SCALE GENOMIC DNA]</scope>
    <source>
        <strain evidence="4">12NC29</strain>
    </source>
</reference>
<dbReference type="PROSITE" id="PS50966">
    <property type="entry name" value="ZF_SWIM"/>
    <property type="match status" value="1"/>
</dbReference>
<name>A0A2N5T3M7_9BASI</name>
<keyword evidence="1" id="KW-0863">Zinc-finger</keyword>
<dbReference type="STRING" id="200324.A0A2N5T3M7"/>
<evidence type="ECO:0000313" key="4">
    <source>
        <dbReference type="EMBL" id="PLW20078.1"/>
    </source>
</evidence>
<gene>
    <name evidence="4" type="ORF">PCANC_12083</name>
</gene>
<organism evidence="4 5">
    <name type="scientific">Puccinia coronata f. sp. avenae</name>
    <dbReference type="NCBI Taxonomy" id="200324"/>
    <lineage>
        <taxon>Eukaryota</taxon>
        <taxon>Fungi</taxon>
        <taxon>Dikarya</taxon>
        <taxon>Basidiomycota</taxon>
        <taxon>Pucciniomycotina</taxon>
        <taxon>Pucciniomycetes</taxon>
        <taxon>Pucciniales</taxon>
        <taxon>Pucciniaceae</taxon>
        <taxon>Puccinia</taxon>
    </lineage>
</organism>
<feature type="domain" description="SWIM-type" evidence="3">
    <location>
        <begin position="109"/>
        <end position="150"/>
    </location>
</feature>
<sequence length="348" mass="39269">NAHQGIHTNNYVEAWHRTLKNKFIPPPERRRMDEIVQIFKNKVVPLYMHDSACVHAGFKKQSTNKFQWWAKCTAQGFTPEIVQQLGIKVERGMTQFLISSFTHPTTLAYVVMFEQSRIGNKDKLICCTCPHFMSYGSACKHIYYLAREFNMLVVESHNTKLPATLEEVLNFVPYEPKDEPTPSIARLSGINKSELAIMHCLDKDTNNMSTHPLAGAESSVTCTNVNLDLESLGHNGVPLSDRSCKRRQSPIGSTNSADTDTENDSTDSLHMNSSRMTTTAIGKEMRSLQSSGCRALKQARVLLEDPKHRANLLENSTLESMAKFKQSAYKMLDLIEEGCKVVRRQQQG</sequence>
<evidence type="ECO:0000313" key="5">
    <source>
        <dbReference type="Proteomes" id="UP000235388"/>
    </source>
</evidence>
<dbReference type="GO" id="GO:0008270">
    <property type="term" value="F:zinc ion binding"/>
    <property type="evidence" value="ECO:0007669"/>
    <property type="project" value="UniProtKB-KW"/>
</dbReference>
<comment type="caution">
    <text evidence="4">The sequence shown here is derived from an EMBL/GenBank/DDBJ whole genome shotgun (WGS) entry which is preliminary data.</text>
</comment>
<dbReference type="Proteomes" id="UP000235388">
    <property type="component" value="Unassembled WGS sequence"/>
</dbReference>
<feature type="non-terminal residue" evidence="4">
    <location>
        <position position="1"/>
    </location>
</feature>
<protein>
    <recommendedName>
        <fullName evidence="3">SWIM-type domain-containing protein</fullName>
    </recommendedName>
</protein>
<dbReference type="PANTHER" id="PTHR48159:SF1">
    <property type="entry name" value="MEMBRANE-ASSOCIATED GIANT PROTEIN ANTIGEN, PUTATIVE-RELATED"/>
    <property type="match status" value="1"/>
</dbReference>
<feature type="region of interest" description="Disordered" evidence="2">
    <location>
        <begin position="237"/>
        <end position="273"/>
    </location>
</feature>
<dbReference type="InterPro" id="IPR007527">
    <property type="entry name" value="Znf_SWIM"/>
</dbReference>
<evidence type="ECO:0000256" key="1">
    <source>
        <dbReference type="PROSITE-ProRule" id="PRU00325"/>
    </source>
</evidence>
<keyword evidence="1" id="KW-0479">Metal-binding</keyword>